<dbReference type="InterPro" id="IPR008972">
    <property type="entry name" value="Cupredoxin"/>
</dbReference>
<evidence type="ECO:0000256" key="2">
    <source>
        <dbReference type="ARBA" id="ARBA00023002"/>
    </source>
</evidence>
<comment type="caution">
    <text evidence="6">The sequence shown here is derived from an EMBL/GenBank/DDBJ whole genome shotgun (WGS) entry which is preliminary data.</text>
</comment>
<feature type="signal peptide" evidence="4">
    <location>
        <begin position="1"/>
        <end position="46"/>
    </location>
</feature>
<dbReference type="InterPro" id="IPR011707">
    <property type="entry name" value="Cu-oxidase-like_N"/>
</dbReference>
<dbReference type="EMBL" id="BAAAPB010000005">
    <property type="protein sequence ID" value="GAA1974495.1"/>
    <property type="molecule type" value="Genomic_DNA"/>
</dbReference>
<keyword evidence="1" id="KW-0479">Metal-binding</keyword>
<keyword evidence="2" id="KW-0560">Oxidoreductase</keyword>
<evidence type="ECO:0000313" key="6">
    <source>
        <dbReference type="EMBL" id="GAA1974495.1"/>
    </source>
</evidence>
<evidence type="ECO:0000256" key="3">
    <source>
        <dbReference type="ARBA" id="ARBA00023008"/>
    </source>
</evidence>
<gene>
    <name evidence="6" type="ORF">GCM10009798_39670</name>
</gene>
<evidence type="ECO:0000256" key="4">
    <source>
        <dbReference type="SAM" id="SignalP"/>
    </source>
</evidence>
<dbReference type="Pfam" id="PF07732">
    <property type="entry name" value="Cu-oxidase_3"/>
    <property type="match status" value="1"/>
</dbReference>
<organism evidence="6 7">
    <name type="scientific">Nocardioides panacihumi</name>
    <dbReference type="NCBI Taxonomy" id="400774"/>
    <lineage>
        <taxon>Bacteria</taxon>
        <taxon>Bacillati</taxon>
        <taxon>Actinomycetota</taxon>
        <taxon>Actinomycetes</taxon>
        <taxon>Propionibacteriales</taxon>
        <taxon>Nocardioidaceae</taxon>
        <taxon>Nocardioides</taxon>
    </lineage>
</organism>
<feature type="chain" id="PRO_5045628988" description="Plastocyanin-like domain-containing protein" evidence="4">
    <location>
        <begin position="47"/>
        <end position="1045"/>
    </location>
</feature>
<protein>
    <recommendedName>
        <fullName evidence="5">Plastocyanin-like domain-containing protein</fullName>
    </recommendedName>
</protein>
<keyword evidence="3" id="KW-0186">Copper</keyword>
<proteinExistence type="predicted"/>
<evidence type="ECO:0000256" key="1">
    <source>
        <dbReference type="ARBA" id="ARBA00022723"/>
    </source>
</evidence>
<keyword evidence="7" id="KW-1185">Reference proteome</keyword>
<evidence type="ECO:0000313" key="7">
    <source>
        <dbReference type="Proteomes" id="UP001500571"/>
    </source>
</evidence>
<name>A0ABP5D621_9ACTN</name>
<feature type="domain" description="Plastocyanin-like" evidence="5">
    <location>
        <begin position="109"/>
        <end position="202"/>
    </location>
</feature>
<dbReference type="Gene3D" id="2.60.40.420">
    <property type="entry name" value="Cupredoxins - blue copper proteins"/>
    <property type="match status" value="1"/>
</dbReference>
<accession>A0ABP5D621</accession>
<dbReference type="SUPFAM" id="SSF49503">
    <property type="entry name" value="Cupredoxins"/>
    <property type="match status" value="2"/>
</dbReference>
<reference evidence="7" key="1">
    <citation type="journal article" date="2019" name="Int. J. Syst. Evol. Microbiol.">
        <title>The Global Catalogue of Microorganisms (GCM) 10K type strain sequencing project: providing services to taxonomists for standard genome sequencing and annotation.</title>
        <authorList>
            <consortium name="The Broad Institute Genomics Platform"/>
            <consortium name="The Broad Institute Genome Sequencing Center for Infectious Disease"/>
            <person name="Wu L."/>
            <person name="Ma J."/>
        </authorList>
    </citation>
    <scope>NUCLEOTIDE SEQUENCE [LARGE SCALE GENOMIC DNA]</scope>
    <source>
        <strain evidence="7">JCM 15309</strain>
    </source>
</reference>
<dbReference type="RefSeq" id="WP_344047901.1">
    <property type="nucleotide sequence ID" value="NZ_BAAAPB010000005.1"/>
</dbReference>
<dbReference type="PANTHER" id="PTHR11709:SF394">
    <property type="entry name" value="FI03373P-RELATED"/>
    <property type="match status" value="1"/>
</dbReference>
<dbReference type="Proteomes" id="UP001500571">
    <property type="component" value="Unassembled WGS sequence"/>
</dbReference>
<dbReference type="PANTHER" id="PTHR11709">
    <property type="entry name" value="MULTI-COPPER OXIDASE"/>
    <property type="match status" value="1"/>
</dbReference>
<sequence length="1045" mass="105157">MNTTRTTRTNRLVRCLTALATAVGLGAATVAALGATIGATSGPAAAAAPVRAAAVAAPVGRLAPTGCSRDDATATDTCDLYAMAGTTQVLGKTLPIWGFSSTGAAGSATAPGPVLAVRQGDTVTITLHNQLAEDVSLAFPGQPASSFTAGLDSTAGTAPGDSGTYSFTAGRPGTFLYEAGHTPGGTRQVALGLAGALVVLPTDGTANGQAYDDEAVVVLSEIDPRLNADPAGFDMRDFHPAYRLVNGRPFPTTDPIPTDQGHRVLLRYVNAGTVTHPMLTLGATQLEVADDGHPRAHAQREVVATVLSGATVDTIVTMPTGAESKVTLMETGGHLHNNGQTELDVTQVATGGMMTFLDTNAPAPTDDHVGPASRHLAVSPNPSAGLTPLTVTADLSDTSSGGSAVDAAEILVDDPDVGVGAGLAMTGAFGSAAVTGVHGSLPVAPDAGSDCTSQPYALSCLDAGKHTVFVRAHDAAGNWGPLGSVVLSLPKVGPATTNGSLSAPVTGDKAALSVSATGDDTAADGVIDGAELFLDTAGTDGSGQQLTRNRTATIVSEDGVVPAAPVSGQTCATAPIALSCLTEGTHHLLLHSHDSLGLWGPVLDVPFTLDRTGPAVDAASITPNPSNGLLSAPGNTGYLRIAGVVTDRETNGAVANQLKAAEAFVAPTSPAPAAGSGLQLLAVDGRFDSPSEQVYGLVPLSQIKVKADGSYQVLLRGKDVAGNWGSLFAIPLTIDKTAPALASVTGSPNPTAGAQLLTLTAPVTRDTAFQTAEFWTGTTDPGVGKGTRVQVSYVGTNVVVAVPLTGITPGSVRFNLRVQDLAGNWSNAVNTTVTVSKPNAIFSDTFDSGNLNAWSARTNVGGGSMAASPIAGLPNGAGNQGLLLTGPGTHFLTDNTPAAETSYHARFQLSATTFTSGSAAAVDLFDARNGANGNVFTVNYRRSAGTSQVQVVMARTIGGTFTSGWQSLTAGAHAIRVDWVSGPATGAAQGSLRLSVDGVAVITQTGSTTGLSIESARLGIVAGTNTTSTGSAYVDSFESTRYTLP</sequence>
<dbReference type="InterPro" id="IPR045087">
    <property type="entry name" value="Cu-oxidase_fam"/>
</dbReference>
<keyword evidence="4" id="KW-0732">Signal</keyword>
<evidence type="ECO:0000259" key="5">
    <source>
        <dbReference type="Pfam" id="PF07732"/>
    </source>
</evidence>